<dbReference type="PANTHER" id="PTHR43638:SF3">
    <property type="entry name" value="ALDEHYDE REDUCTASE"/>
    <property type="match status" value="1"/>
</dbReference>
<feature type="domain" description="NADP-dependent oxidoreductase" evidence="4">
    <location>
        <begin position="18"/>
        <end position="278"/>
    </location>
</feature>
<dbReference type="Proteomes" id="UP000295500">
    <property type="component" value="Unassembled WGS sequence"/>
</dbReference>
<evidence type="ECO:0000256" key="2">
    <source>
        <dbReference type="PIRSR" id="PIRSR000097-2"/>
    </source>
</evidence>
<evidence type="ECO:0000313" key="5">
    <source>
        <dbReference type="EMBL" id="TDP48641.1"/>
    </source>
</evidence>
<name>A0A4R6PXK0_9FIRM</name>
<dbReference type="InterPro" id="IPR020471">
    <property type="entry name" value="AKR"/>
</dbReference>
<feature type="active site" description="Proton donor" evidence="1">
    <location>
        <position position="57"/>
    </location>
</feature>
<dbReference type="InterPro" id="IPR036812">
    <property type="entry name" value="NAD(P)_OxRdtase_dom_sf"/>
</dbReference>
<dbReference type="Pfam" id="PF00248">
    <property type="entry name" value="Aldo_ket_red"/>
    <property type="match status" value="1"/>
</dbReference>
<dbReference type="Gene3D" id="3.20.20.100">
    <property type="entry name" value="NADP-dependent oxidoreductase domain"/>
    <property type="match status" value="1"/>
</dbReference>
<feature type="site" description="Lowers pKa of active site Tyr" evidence="3">
    <location>
        <position position="83"/>
    </location>
</feature>
<dbReference type="OrthoDB" id="9804790at2"/>
<evidence type="ECO:0000256" key="1">
    <source>
        <dbReference type="PIRSR" id="PIRSR000097-1"/>
    </source>
</evidence>
<keyword evidence="6" id="KW-1185">Reference proteome</keyword>
<dbReference type="RefSeq" id="WP_133529231.1">
    <property type="nucleotide sequence ID" value="NZ_SNXO01000049.1"/>
</dbReference>
<dbReference type="PANTHER" id="PTHR43638">
    <property type="entry name" value="OXIDOREDUCTASE, ALDO/KETO REDUCTASE FAMILY PROTEIN"/>
    <property type="match status" value="1"/>
</dbReference>
<dbReference type="GO" id="GO:0016491">
    <property type="term" value="F:oxidoreductase activity"/>
    <property type="evidence" value="ECO:0007669"/>
    <property type="project" value="InterPro"/>
</dbReference>
<protein>
    <submittedName>
        <fullName evidence="5">Diketogulonate reductase-like aldo/keto reductase</fullName>
    </submittedName>
</protein>
<sequence>MSNEKKTILLPDGSYIPKLGQGTWQMGEDDTKYQREVEGLRYGISIGMNLIDTAEMYADGKAENITGNAIRNIDRKDVYLVSKVYPQNANRHHIYSSLERSLKLLGTDYLDMYLLHWRENADLAEVVYCMEELKSVGKIIRWGVSNFDIADMKDLWNVTDGRKCQINQVLYNLGTRGIEYDLLEWQRERSVPFMAYSPVGQAGALTTQDGVSKSMLMTDKNVIEVAKRHNISIVQLLLAFVLRLDDMAAIPKAESFNHIDENAAAADIVLSEDDLEQLSLSFSAPILKVPMEKY</sequence>
<evidence type="ECO:0000259" key="4">
    <source>
        <dbReference type="Pfam" id="PF00248"/>
    </source>
</evidence>
<evidence type="ECO:0000313" key="6">
    <source>
        <dbReference type="Proteomes" id="UP000295500"/>
    </source>
</evidence>
<dbReference type="SUPFAM" id="SSF51430">
    <property type="entry name" value="NAD(P)-linked oxidoreductase"/>
    <property type="match status" value="1"/>
</dbReference>
<feature type="binding site" evidence="2">
    <location>
        <position position="116"/>
    </location>
    <ligand>
        <name>substrate</name>
    </ligand>
</feature>
<dbReference type="PIRSF" id="PIRSF000097">
    <property type="entry name" value="AKR"/>
    <property type="match status" value="1"/>
</dbReference>
<organism evidence="5 6">
    <name type="scientific">Aminicella lysinilytica</name>
    <dbReference type="NCBI Taxonomy" id="433323"/>
    <lineage>
        <taxon>Bacteria</taxon>
        <taxon>Bacillati</taxon>
        <taxon>Bacillota</taxon>
        <taxon>Clostridia</taxon>
        <taxon>Peptostreptococcales</taxon>
        <taxon>Anaerovoracaceae</taxon>
        <taxon>Aminicella</taxon>
    </lineage>
</organism>
<accession>A0A4R6PXK0</accession>
<dbReference type="InterPro" id="IPR023210">
    <property type="entry name" value="NADP_OxRdtase_dom"/>
</dbReference>
<dbReference type="CDD" id="cd19138">
    <property type="entry name" value="AKR_YeaE"/>
    <property type="match status" value="1"/>
</dbReference>
<comment type="caution">
    <text evidence="5">The sequence shown here is derived from an EMBL/GenBank/DDBJ whole genome shotgun (WGS) entry which is preliminary data.</text>
</comment>
<reference evidence="5 6" key="1">
    <citation type="submission" date="2019-03" db="EMBL/GenBank/DDBJ databases">
        <title>Genomic Encyclopedia of Type Strains, Phase IV (KMG-IV): sequencing the most valuable type-strain genomes for metagenomic binning, comparative biology and taxonomic classification.</title>
        <authorList>
            <person name="Goeker M."/>
        </authorList>
    </citation>
    <scope>NUCLEOTIDE SEQUENCE [LARGE SCALE GENOMIC DNA]</scope>
    <source>
        <strain evidence="5 6">DSM 28287</strain>
    </source>
</reference>
<gene>
    <name evidence="5" type="ORF">EV211_1497</name>
</gene>
<dbReference type="EMBL" id="SNXO01000049">
    <property type="protein sequence ID" value="TDP48641.1"/>
    <property type="molecule type" value="Genomic_DNA"/>
</dbReference>
<dbReference type="AlphaFoldDB" id="A0A4R6PXK0"/>
<proteinExistence type="predicted"/>
<dbReference type="PRINTS" id="PR00069">
    <property type="entry name" value="ALDKETRDTASE"/>
</dbReference>
<evidence type="ECO:0000256" key="3">
    <source>
        <dbReference type="PIRSR" id="PIRSR000097-3"/>
    </source>
</evidence>